<accession>A0ABT2EKX9</accession>
<evidence type="ECO:0000313" key="2">
    <source>
        <dbReference type="EMBL" id="MCS3918589.1"/>
    </source>
</evidence>
<reference evidence="2 3" key="1">
    <citation type="submission" date="2022-08" db="EMBL/GenBank/DDBJ databases">
        <title>Bacterial and archaeal communities from various locations to study Microbial Dark Matter (Phase II).</title>
        <authorList>
            <person name="Stepanauskas R."/>
        </authorList>
    </citation>
    <scope>NUCLEOTIDE SEQUENCE [LARGE SCALE GENOMIC DNA]</scope>
    <source>
        <strain evidence="2 3">PD1</strain>
    </source>
</reference>
<evidence type="ECO:0000313" key="3">
    <source>
        <dbReference type="Proteomes" id="UP001204798"/>
    </source>
</evidence>
<dbReference type="CDD" id="cd02042">
    <property type="entry name" value="ParAB_family"/>
    <property type="match status" value="1"/>
</dbReference>
<feature type="domain" description="AAA" evidence="1">
    <location>
        <begin position="4"/>
        <end position="178"/>
    </location>
</feature>
<dbReference type="PRINTS" id="PR00091">
    <property type="entry name" value="NITROGNASEII"/>
</dbReference>
<dbReference type="PANTHER" id="PTHR13696">
    <property type="entry name" value="P-LOOP CONTAINING NUCLEOSIDE TRIPHOSPHATE HYDROLASE"/>
    <property type="match status" value="1"/>
</dbReference>
<gene>
    <name evidence="2" type="ORF">M2350_000989</name>
</gene>
<proteinExistence type="predicted"/>
<dbReference type="Gene3D" id="3.40.50.300">
    <property type="entry name" value="P-loop containing nucleotide triphosphate hydrolases"/>
    <property type="match status" value="1"/>
</dbReference>
<dbReference type="Pfam" id="PF13614">
    <property type="entry name" value="AAA_31"/>
    <property type="match status" value="1"/>
</dbReference>
<dbReference type="PANTHER" id="PTHR13696:SF52">
    <property type="entry name" value="PARA FAMILY PROTEIN CT_582"/>
    <property type="match status" value="1"/>
</dbReference>
<dbReference type="SUPFAM" id="SSF52540">
    <property type="entry name" value="P-loop containing nucleoside triphosphate hydrolases"/>
    <property type="match status" value="1"/>
</dbReference>
<dbReference type="EMBL" id="JANUCP010000002">
    <property type="protein sequence ID" value="MCS3918589.1"/>
    <property type="molecule type" value="Genomic_DNA"/>
</dbReference>
<protein>
    <submittedName>
        <fullName evidence="2">Chromosome partitioning protein</fullName>
    </submittedName>
</protein>
<organism evidence="2 3">
    <name type="scientific">Candidatus Fervidibacter sacchari</name>
    <dbReference type="NCBI Taxonomy" id="1448929"/>
    <lineage>
        <taxon>Bacteria</taxon>
        <taxon>Candidatus Fervidibacterota</taxon>
        <taxon>Candidatus Fervidibacter</taxon>
    </lineage>
</organism>
<comment type="caution">
    <text evidence="2">The sequence shown here is derived from an EMBL/GenBank/DDBJ whole genome shotgun (WGS) entry which is preliminary data.</text>
</comment>
<dbReference type="InterPro" id="IPR050678">
    <property type="entry name" value="DNA_Partitioning_ATPase"/>
</dbReference>
<keyword evidence="3" id="KW-1185">Reference proteome</keyword>
<name>A0ABT2EKX9_9BACT</name>
<evidence type="ECO:0000259" key="1">
    <source>
        <dbReference type="Pfam" id="PF13614"/>
    </source>
</evidence>
<dbReference type="InterPro" id="IPR027417">
    <property type="entry name" value="P-loop_NTPase"/>
</dbReference>
<sequence length="255" mass="27909">MGIVVAIVNQKGGVGKTTTAINLSACLAELGKRVLLVDCDPQANATSGIGFHRSTARPHLYDALSGLVDVRQAIHATLFPNLFLLPSDMELAGAEVELVQEEGREQAFRNLLAPIKPDFDILILDAPPSLGILTVNCLAAADYLLIPIQCEYYALEGLGNLLSTIRRIRMAFNPALTILGILRTMYDARTNLAHQVSAELQKHFPQWLLRTVIPRTVRLAEAPSHGLPIIHYDGRSIAAEAYRQLAKEVLERLGM</sequence>
<dbReference type="RefSeq" id="WP_259094568.1">
    <property type="nucleotide sequence ID" value="NZ_CP130454.1"/>
</dbReference>
<dbReference type="InterPro" id="IPR025669">
    <property type="entry name" value="AAA_dom"/>
</dbReference>
<dbReference type="PIRSF" id="PIRSF009320">
    <property type="entry name" value="Nuc_binding_HP_1000"/>
    <property type="match status" value="1"/>
</dbReference>
<dbReference type="Proteomes" id="UP001204798">
    <property type="component" value="Unassembled WGS sequence"/>
</dbReference>